<reference evidence="2 3" key="1">
    <citation type="submission" date="2018-07" db="EMBL/GenBank/DDBJ databases">
        <title>Genomic Encyclopedia of Type Strains, Phase IV (KMG-IV): sequencing the most valuable type-strain genomes for metagenomic binning, comparative biology and taxonomic classification.</title>
        <authorList>
            <person name="Goeker M."/>
        </authorList>
    </citation>
    <scope>NUCLEOTIDE SEQUENCE [LARGE SCALE GENOMIC DNA]</scope>
    <source>
        <strain evidence="2 3">DSM 21410</strain>
    </source>
</reference>
<evidence type="ECO:0000313" key="2">
    <source>
        <dbReference type="EMBL" id="RCX03323.1"/>
    </source>
</evidence>
<feature type="signal peptide" evidence="1">
    <location>
        <begin position="1"/>
        <end position="23"/>
    </location>
</feature>
<feature type="chain" id="PRO_5016671260" evidence="1">
    <location>
        <begin position="24"/>
        <end position="782"/>
    </location>
</feature>
<keyword evidence="1" id="KW-0732">Signal</keyword>
<dbReference type="Proteomes" id="UP000253517">
    <property type="component" value="Unassembled WGS sequence"/>
</dbReference>
<gene>
    <name evidence="2" type="ORF">DES35_103208</name>
</gene>
<organism evidence="2 3">
    <name type="scientific">Schleiferia thermophila</name>
    <dbReference type="NCBI Taxonomy" id="884107"/>
    <lineage>
        <taxon>Bacteria</taxon>
        <taxon>Pseudomonadati</taxon>
        <taxon>Bacteroidota</taxon>
        <taxon>Flavobacteriia</taxon>
        <taxon>Flavobacteriales</taxon>
        <taxon>Schleiferiaceae</taxon>
        <taxon>Schleiferia</taxon>
    </lineage>
</organism>
<protein>
    <submittedName>
        <fullName evidence="2">Uncharacterized protein</fullName>
    </submittedName>
</protein>
<proteinExistence type="predicted"/>
<keyword evidence="3" id="KW-1185">Reference proteome</keyword>
<name>A0A369A2E4_9FLAO</name>
<sequence>MKKFTFKPILLNLLGLIATSIVATGQTIITQWDFEQVASTTNPAPSFGSGTASAIGMTPASGTFAGTNNGCTQTSGTNAWQFNPATPGSSNETNGAQFLVSTVGFQNIYFEYDHRFSGTATRTVRIQYTLDGTNWLNLDVTPSNYSNSCSGRGGIDNGRIDVSDPVGSNLSDSWSRRIINFSAISGANNNPNFGVRVVAAHYSTTGEFRQANNVNSIATGGAWRFDNVTFKGDPIGATTFYNKTTGDLNLLSTWGTNPDGTGTPPASFTAANQIFVIANGNPGIFYTFEISGANSKVVIGDGINPIQVSLDPTAAGTGQIIAPVLDIAEFATFITRTNNFPTLGIIAPGSTFRYTGPSSLTLNVVAASYGNLELLGSATKNLPDASFSIAGNLTLAGTINTNSTTFRTITFTGDSIKLNTGVNMQPGSGNSNTTQRNTNIEMSSVGNQWIWAASNSDTLRIGRLISTKSSGSLNIAAPIALYNRIILNYTGTAQFNDGGQHILIGDNIEAQGLTSAYNLTGTFEIRRLDGSTSNHNIRRDGANNDNPAVCEFNNLILNSSNFINFRPTSSISASYTVKGNLLIQSSANLIDFGTNNTFSVTGNLSIVSDTLVVFPGGRLSVGGSVTNNGVIELRASAANGAALLKVNGAVPNVRVSQHIEGTSGTGKWIHTRMPVAAPLNSVVASSAIMFINSASGSVYRWDANQASYIAPTSATDAFTSAEGWVLYVGDNQFGTFVNSLPATITTSSGTIEDQSQNYGVSLLYNDGQSSPFLIGPVAQTQG</sequence>
<evidence type="ECO:0000313" key="3">
    <source>
        <dbReference type="Proteomes" id="UP000253517"/>
    </source>
</evidence>
<dbReference type="AlphaFoldDB" id="A0A369A2E4"/>
<dbReference type="RefSeq" id="WP_037358748.1">
    <property type="nucleotide sequence ID" value="NZ_BHZF01000003.1"/>
</dbReference>
<accession>A0A369A2E4</accession>
<dbReference type="EMBL" id="QPJS01000003">
    <property type="protein sequence ID" value="RCX03323.1"/>
    <property type="molecule type" value="Genomic_DNA"/>
</dbReference>
<comment type="caution">
    <text evidence="2">The sequence shown here is derived from an EMBL/GenBank/DDBJ whole genome shotgun (WGS) entry which is preliminary data.</text>
</comment>
<evidence type="ECO:0000256" key="1">
    <source>
        <dbReference type="SAM" id="SignalP"/>
    </source>
</evidence>